<accession>A0AAN9EF19</accession>
<dbReference type="Proteomes" id="UP001372338">
    <property type="component" value="Unassembled WGS sequence"/>
</dbReference>
<proteinExistence type="predicted"/>
<comment type="caution">
    <text evidence="2">The sequence shown here is derived from an EMBL/GenBank/DDBJ whole genome shotgun (WGS) entry which is preliminary data.</text>
</comment>
<organism evidence="2 3">
    <name type="scientific">Crotalaria pallida</name>
    <name type="common">Smooth rattlebox</name>
    <name type="synonym">Crotalaria striata</name>
    <dbReference type="NCBI Taxonomy" id="3830"/>
    <lineage>
        <taxon>Eukaryota</taxon>
        <taxon>Viridiplantae</taxon>
        <taxon>Streptophyta</taxon>
        <taxon>Embryophyta</taxon>
        <taxon>Tracheophyta</taxon>
        <taxon>Spermatophyta</taxon>
        <taxon>Magnoliopsida</taxon>
        <taxon>eudicotyledons</taxon>
        <taxon>Gunneridae</taxon>
        <taxon>Pentapetalae</taxon>
        <taxon>rosids</taxon>
        <taxon>fabids</taxon>
        <taxon>Fabales</taxon>
        <taxon>Fabaceae</taxon>
        <taxon>Papilionoideae</taxon>
        <taxon>50 kb inversion clade</taxon>
        <taxon>genistoids sensu lato</taxon>
        <taxon>core genistoids</taxon>
        <taxon>Crotalarieae</taxon>
        <taxon>Crotalaria</taxon>
    </lineage>
</organism>
<evidence type="ECO:0000313" key="2">
    <source>
        <dbReference type="EMBL" id="KAK7255046.1"/>
    </source>
</evidence>
<protein>
    <submittedName>
        <fullName evidence="2">Uncharacterized protein</fullName>
    </submittedName>
</protein>
<reference evidence="2 3" key="1">
    <citation type="submission" date="2024-01" db="EMBL/GenBank/DDBJ databases">
        <title>The genomes of 5 underutilized Papilionoideae crops provide insights into root nodulation and disease resistanc.</title>
        <authorList>
            <person name="Yuan L."/>
        </authorList>
    </citation>
    <scope>NUCLEOTIDE SEQUENCE [LARGE SCALE GENOMIC DNA]</scope>
    <source>
        <strain evidence="2">ZHUSHIDOU_FW_LH</strain>
        <tissue evidence="2">Leaf</tissue>
    </source>
</reference>
<dbReference type="AlphaFoldDB" id="A0AAN9EF19"/>
<sequence>MLVQSTETNPLLAFVTKGDGKSERSSVQEDDLKERSMNKVKMDNLVETERTTMEEDPLEVTDVSAKRPKASYAASLMHSIGDNSQGGFIDTDDDLPENKWYRQEEEKVNDDDFDPCLEIEWCPEPKVNNCDQVNEEAIIVPLSTTSVVAAEADTVADMVAKETTTTDA</sequence>
<name>A0AAN9EF19_CROPI</name>
<dbReference type="EMBL" id="JAYWIO010000006">
    <property type="protein sequence ID" value="KAK7255046.1"/>
    <property type="molecule type" value="Genomic_DNA"/>
</dbReference>
<feature type="region of interest" description="Disordered" evidence="1">
    <location>
        <begin position="15"/>
        <end position="39"/>
    </location>
</feature>
<gene>
    <name evidence="2" type="ORF">RIF29_28448</name>
</gene>
<evidence type="ECO:0000256" key="1">
    <source>
        <dbReference type="SAM" id="MobiDB-lite"/>
    </source>
</evidence>
<evidence type="ECO:0000313" key="3">
    <source>
        <dbReference type="Proteomes" id="UP001372338"/>
    </source>
</evidence>
<feature type="compositionally biased region" description="Basic and acidic residues" evidence="1">
    <location>
        <begin position="18"/>
        <end position="39"/>
    </location>
</feature>
<keyword evidence="3" id="KW-1185">Reference proteome</keyword>